<dbReference type="InterPro" id="IPR045659">
    <property type="entry name" value="LptD_2"/>
</dbReference>
<evidence type="ECO:0000259" key="3">
    <source>
        <dbReference type="Pfam" id="PF19838"/>
    </source>
</evidence>
<keyword evidence="2" id="KW-0732">Signal</keyword>
<evidence type="ECO:0000313" key="4">
    <source>
        <dbReference type="EMBL" id="SHG27197.1"/>
    </source>
</evidence>
<dbReference type="GO" id="GO:0009279">
    <property type="term" value="C:cell outer membrane"/>
    <property type="evidence" value="ECO:0007669"/>
    <property type="project" value="TreeGrafter"/>
</dbReference>
<name>A0A1M5IG17_9BACT</name>
<feature type="domain" description="LPS-assembly protein LptD central" evidence="3">
    <location>
        <begin position="222"/>
        <end position="718"/>
    </location>
</feature>
<dbReference type="InterPro" id="IPR050218">
    <property type="entry name" value="LptD"/>
</dbReference>
<dbReference type="Proteomes" id="UP000184041">
    <property type="component" value="Unassembled WGS sequence"/>
</dbReference>
<evidence type="ECO:0000313" key="5">
    <source>
        <dbReference type="Proteomes" id="UP000184041"/>
    </source>
</evidence>
<keyword evidence="5" id="KW-1185">Reference proteome</keyword>
<gene>
    <name evidence="4" type="ORF">SAMN05443144_12333</name>
</gene>
<evidence type="ECO:0000256" key="2">
    <source>
        <dbReference type="SAM" id="SignalP"/>
    </source>
</evidence>
<feature type="chain" id="PRO_5012861259" description="LPS-assembly protein LptD central domain-containing protein" evidence="2">
    <location>
        <begin position="33"/>
        <end position="921"/>
    </location>
</feature>
<dbReference type="Pfam" id="PF19838">
    <property type="entry name" value="LptD_2"/>
    <property type="match status" value="1"/>
</dbReference>
<dbReference type="GO" id="GO:1990351">
    <property type="term" value="C:transporter complex"/>
    <property type="evidence" value="ECO:0007669"/>
    <property type="project" value="TreeGrafter"/>
</dbReference>
<accession>A0A1M5IG17</accession>
<dbReference type="PANTHER" id="PTHR30189">
    <property type="entry name" value="LPS-ASSEMBLY PROTEIN"/>
    <property type="match status" value="1"/>
</dbReference>
<organism evidence="4 5">
    <name type="scientific">Fodinibius roseus</name>
    <dbReference type="NCBI Taxonomy" id="1194090"/>
    <lineage>
        <taxon>Bacteria</taxon>
        <taxon>Pseudomonadati</taxon>
        <taxon>Balneolota</taxon>
        <taxon>Balneolia</taxon>
        <taxon>Balneolales</taxon>
        <taxon>Balneolaceae</taxon>
        <taxon>Fodinibius</taxon>
    </lineage>
</organism>
<feature type="compositionally biased region" description="Gly residues" evidence="1">
    <location>
        <begin position="46"/>
        <end position="65"/>
    </location>
</feature>
<dbReference type="AlphaFoldDB" id="A0A1M5IG17"/>
<reference evidence="4 5" key="1">
    <citation type="submission" date="2016-11" db="EMBL/GenBank/DDBJ databases">
        <authorList>
            <person name="Jaros S."/>
            <person name="Januszkiewicz K."/>
            <person name="Wedrychowicz H."/>
        </authorList>
    </citation>
    <scope>NUCLEOTIDE SEQUENCE [LARGE SCALE GENOMIC DNA]</scope>
    <source>
        <strain evidence="4 5">DSM 21986</strain>
    </source>
</reference>
<protein>
    <recommendedName>
        <fullName evidence="3">LPS-assembly protein LptD central domain-containing protein</fullName>
    </recommendedName>
</protein>
<evidence type="ECO:0000256" key="1">
    <source>
        <dbReference type="SAM" id="MobiDB-lite"/>
    </source>
</evidence>
<feature type="signal peptide" evidence="2">
    <location>
        <begin position="1"/>
        <end position="32"/>
    </location>
</feature>
<dbReference type="OrthoDB" id="9802320at2"/>
<feature type="region of interest" description="Disordered" evidence="1">
    <location>
        <begin position="40"/>
        <end position="69"/>
    </location>
</feature>
<sequence>MNSYRTYVKGRRYAQGWILFMLLAGMANLLQAQDTGMGRADTLGRGMTGGAGQQGPPGERGGTGQQGVAPVPEQEGQINFQSSDSLVFVFDTSRTATLYGSASVSHSAGQLKAGKVSLNLDQNIVSADTQTPQDTLSQPVLIRENDEVRSNRIDFNYQTEKGRFEVARVNIQDGRVTGTRVKKTGPHVVFLEDAIYSTCMLDHPHYYIKAARMKVVDEEKIFFERARLFILDIPYPLVFPFGYLPGKFDRKQSGLLEPTYAFQNKQTRGLGLQNLGWFQYFNDYITAQASMDIFTSGSYFVDAQTNYRVRNKFDGSIQIGYSNDNSGLEPTDPGYQTTVQKRLAISHRQDFSPYASFNSNINLRTADYFQQNSYDPTDRAETSTSSNVNYRYRHPENLYNFDISVRQNQNFKTNVTRLSGPDMNFSLKRFSPFENEQTTSENQNWYENISVSYQNTFDSEFDYRPTRADSARYNWFEALMDPDKYQEATGENEHYQYGFQQQADISLGQILNSRFLNLSANANYNEYWFPTTTLKSFNADSNEVEERRVRGFTTARDFSTGLSFSTTVYGLMNAKIGKLQSFRHTLRPSLSLSYRPDFSSDFWGFYRTVQTDTTRQADGTVPTRRYSIFENEVFRGPGRGEQRSLGFSINNTFEAKQVKRDSTGEKQENVIRLIDQLNMSSSYNFAADSLKLADLNTSFSARIIDGMSIRASANFNFYERNEQGNKIDRFLLPNSGKPFEMTRFSASTSYSFDWGRSGGLQTSNRDPYFPANYDPLNQRIFHPVDPHFNTQPVQEFNSPFSFSVNFSYRWNLNPTGSNRTSATINANNINLKLTPRWDFRTQIGYDFVRKELTPSQFSLNRSMHCWNLSFTMNPFGESQYYFFSLRIDAGQLQGIIQKLPILNNLERSSTPTGRGAPRGFR</sequence>
<proteinExistence type="predicted"/>
<dbReference type="EMBL" id="FQUS01000023">
    <property type="protein sequence ID" value="SHG27197.1"/>
    <property type="molecule type" value="Genomic_DNA"/>
</dbReference>
<dbReference type="PANTHER" id="PTHR30189:SF1">
    <property type="entry name" value="LPS-ASSEMBLY PROTEIN LPTD"/>
    <property type="match status" value="1"/>
</dbReference>
<dbReference type="STRING" id="1194090.SAMN05443144_12333"/>